<evidence type="ECO:0000313" key="1">
    <source>
        <dbReference type="EMBL" id="KAF2300208.1"/>
    </source>
</evidence>
<proteinExistence type="predicted"/>
<accession>A0A6A6LIW5</accession>
<comment type="caution">
    <text evidence="1">The sequence shown here is derived from an EMBL/GenBank/DDBJ whole genome shotgun (WGS) entry which is preliminary data.</text>
</comment>
<dbReference type="EMBL" id="JAAGAX010000010">
    <property type="protein sequence ID" value="KAF2300208.1"/>
    <property type="molecule type" value="Genomic_DNA"/>
</dbReference>
<evidence type="ECO:0000313" key="2">
    <source>
        <dbReference type="Proteomes" id="UP000467840"/>
    </source>
</evidence>
<keyword evidence="2" id="KW-1185">Reference proteome</keyword>
<dbReference type="Proteomes" id="UP000467840">
    <property type="component" value="Chromosome 4"/>
</dbReference>
<dbReference type="PANTHER" id="PTHR33913:SF1">
    <property type="entry name" value="DRBM DOMAIN-CONTAINING PROTEIN"/>
    <property type="match status" value="1"/>
</dbReference>
<sequence length="148" mass="16426">MNYLRGDAGEGCSAVGSLQKTLHARTRVGAWNRGRNKEVASVTGLLEAVDRHLGLLLGLAVRNWMIYVIKTIGYYRLTPLTIEFRIKASVIVIFEGGFQAKVIVKGMDFEYSSDGDLHLHPREARDSAAAQMLVKLLKEPNMKALKVL</sequence>
<dbReference type="AlphaFoldDB" id="A0A6A6LIW5"/>
<gene>
    <name evidence="1" type="ORF">GH714_010695</name>
</gene>
<dbReference type="PANTHER" id="PTHR33913">
    <property type="entry name" value="ALEURONE LAYER MORPHOGENESIS PROTEIN"/>
    <property type="match status" value="1"/>
</dbReference>
<name>A0A6A6LIW5_HEVBR</name>
<protein>
    <submittedName>
        <fullName evidence="1">Uncharacterized protein</fullName>
    </submittedName>
</protein>
<reference evidence="1 2" key="1">
    <citation type="journal article" date="2020" name="Mol. Plant">
        <title>The Chromosome-Based Rubber Tree Genome Provides New Insights into Spurge Genome Evolution and Rubber Biosynthesis.</title>
        <authorList>
            <person name="Liu J."/>
            <person name="Shi C."/>
            <person name="Shi C.C."/>
            <person name="Li W."/>
            <person name="Zhang Q.J."/>
            <person name="Zhang Y."/>
            <person name="Li K."/>
            <person name="Lu H.F."/>
            <person name="Shi C."/>
            <person name="Zhu S.T."/>
            <person name="Xiao Z.Y."/>
            <person name="Nan H."/>
            <person name="Yue Y."/>
            <person name="Zhu X.G."/>
            <person name="Wu Y."/>
            <person name="Hong X.N."/>
            <person name="Fan G.Y."/>
            <person name="Tong Y."/>
            <person name="Zhang D."/>
            <person name="Mao C.L."/>
            <person name="Liu Y.L."/>
            <person name="Hao S.J."/>
            <person name="Liu W.Q."/>
            <person name="Lv M.Q."/>
            <person name="Zhang H.B."/>
            <person name="Liu Y."/>
            <person name="Hu-Tang G.R."/>
            <person name="Wang J.P."/>
            <person name="Wang J.H."/>
            <person name="Sun Y.H."/>
            <person name="Ni S.B."/>
            <person name="Chen W.B."/>
            <person name="Zhang X.C."/>
            <person name="Jiao Y.N."/>
            <person name="Eichler E.E."/>
            <person name="Li G.H."/>
            <person name="Liu X."/>
            <person name="Gao L.Z."/>
        </authorList>
    </citation>
    <scope>NUCLEOTIDE SEQUENCE [LARGE SCALE GENOMIC DNA]</scope>
    <source>
        <strain evidence="2">cv. GT1</strain>
        <tissue evidence="1">Leaf</tissue>
    </source>
</reference>
<organism evidence="1 2">
    <name type="scientific">Hevea brasiliensis</name>
    <name type="common">Para rubber tree</name>
    <name type="synonym">Siphonia brasiliensis</name>
    <dbReference type="NCBI Taxonomy" id="3981"/>
    <lineage>
        <taxon>Eukaryota</taxon>
        <taxon>Viridiplantae</taxon>
        <taxon>Streptophyta</taxon>
        <taxon>Embryophyta</taxon>
        <taxon>Tracheophyta</taxon>
        <taxon>Spermatophyta</taxon>
        <taxon>Magnoliopsida</taxon>
        <taxon>eudicotyledons</taxon>
        <taxon>Gunneridae</taxon>
        <taxon>Pentapetalae</taxon>
        <taxon>rosids</taxon>
        <taxon>fabids</taxon>
        <taxon>Malpighiales</taxon>
        <taxon>Euphorbiaceae</taxon>
        <taxon>Crotonoideae</taxon>
        <taxon>Micrandreae</taxon>
        <taxon>Hevea</taxon>
    </lineage>
</organism>